<evidence type="ECO:0000313" key="7">
    <source>
        <dbReference type="Proteomes" id="UP000261580"/>
    </source>
</evidence>
<evidence type="ECO:0000256" key="2">
    <source>
        <dbReference type="ARBA" id="ARBA00022737"/>
    </source>
</evidence>
<dbReference type="PROSITE" id="PS51401">
    <property type="entry name" value="CHORD"/>
    <property type="match status" value="1"/>
</dbReference>
<keyword evidence="7" id="KW-1185">Reference proteome</keyword>
<reference evidence="6" key="2">
    <citation type="submission" date="2025-09" db="UniProtKB">
        <authorList>
            <consortium name="Ensembl"/>
        </authorList>
    </citation>
    <scope>IDENTIFICATION</scope>
</reference>
<keyword evidence="3" id="KW-0862">Zinc</keyword>
<dbReference type="Proteomes" id="UP000261580">
    <property type="component" value="Unassembled WGS sequence"/>
</dbReference>
<name>A0A3Q4HRG1_NEOBR</name>
<keyword evidence="1" id="KW-0479">Metal-binding</keyword>
<evidence type="ECO:0000259" key="5">
    <source>
        <dbReference type="PROSITE" id="PS51401"/>
    </source>
</evidence>
<dbReference type="InterPro" id="IPR039790">
    <property type="entry name" value="CHRD1"/>
</dbReference>
<dbReference type="Gene3D" id="4.10.1130.20">
    <property type="match status" value="1"/>
</dbReference>
<evidence type="ECO:0000256" key="3">
    <source>
        <dbReference type="ARBA" id="ARBA00022833"/>
    </source>
</evidence>
<sequence length="113" mass="12320">MALLCYNKGCGQTFDPDKNKDDSCLFHPGGPVFHDALKGWSCCRKRTTDFSEFLSIKGCTMGKHRWVPKQVHAPPGECTRETAGGTPGIGSKFAGKKENRSQGLTTTSKKALK</sequence>
<dbReference type="PANTHER" id="PTHR46983">
    <property type="entry name" value="CYSTEINE AND HISTIDINE-RICH DOMAIN-CONTAINING PROTEIN 1"/>
    <property type="match status" value="1"/>
</dbReference>
<dbReference type="Pfam" id="PF04968">
    <property type="entry name" value="CHORD"/>
    <property type="match status" value="1"/>
</dbReference>
<dbReference type="FunFam" id="4.10.1130.20:FF:000001">
    <property type="entry name" value="Cysteine and histidine-rich domain-containing protein 1"/>
    <property type="match status" value="1"/>
</dbReference>
<keyword evidence="2" id="KW-0677">Repeat</keyword>
<evidence type="ECO:0000256" key="4">
    <source>
        <dbReference type="SAM" id="MobiDB-lite"/>
    </source>
</evidence>
<proteinExistence type="predicted"/>
<dbReference type="GeneTree" id="ENSGT00940000159429"/>
<dbReference type="GO" id="GO:0046872">
    <property type="term" value="F:metal ion binding"/>
    <property type="evidence" value="ECO:0007669"/>
    <property type="project" value="UniProtKB-KW"/>
</dbReference>
<dbReference type="AlphaFoldDB" id="A0A3Q4HRG1"/>
<feature type="compositionally biased region" description="Polar residues" evidence="4">
    <location>
        <begin position="101"/>
        <end position="113"/>
    </location>
</feature>
<reference evidence="6" key="1">
    <citation type="submission" date="2025-08" db="UniProtKB">
        <authorList>
            <consortium name="Ensembl"/>
        </authorList>
    </citation>
    <scope>IDENTIFICATION</scope>
</reference>
<protein>
    <submittedName>
        <fullName evidence="6">Zgc:92429</fullName>
    </submittedName>
</protein>
<organism evidence="6 7">
    <name type="scientific">Neolamprologus brichardi</name>
    <name type="common">Fairy cichlid</name>
    <name type="synonym">Lamprologus brichardi</name>
    <dbReference type="NCBI Taxonomy" id="32507"/>
    <lineage>
        <taxon>Eukaryota</taxon>
        <taxon>Metazoa</taxon>
        <taxon>Chordata</taxon>
        <taxon>Craniata</taxon>
        <taxon>Vertebrata</taxon>
        <taxon>Euteleostomi</taxon>
        <taxon>Actinopterygii</taxon>
        <taxon>Neopterygii</taxon>
        <taxon>Teleostei</taxon>
        <taxon>Neoteleostei</taxon>
        <taxon>Acanthomorphata</taxon>
        <taxon>Ovalentaria</taxon>
        <taxon>Cichlomorphae</taxon>
        <taxon>Cichliformes</taxon>
        <taxon>Cichlidae</taxon>
        <taxon>African cichlids</taxon>
        <taxon>Pseudocrenilabrinae</taxon>
        <taxon>Lamprologini</taxon>
        <taxon>Neolamprologus</taxon>
    </lineage>
</organism>
<evidence type="ECO:0000256" key="1">
    <source>
        <dbReference type="ARBA" id="ARBA00022723"/>
    </source>
</evidence>
<dbReference type="PANTHER" id="PTHR46983:SF2">
    <property type="entry name" value="INTEGRIN SUBUNIT BETA 1 BINDING PROTEIN 2"/>
    <property type="match status" value="1"/>
</dbReference>
<dbReference type="Bgee" id="ENSNBRG00000017976">
    <property type="expression patterns" value="Expressed in skeletal muscle tissue and 3 other cell types or tissues"/>
</dbReference>
<dbReference type="Ensembl" id="ENSNBRT00000024107.1">
    <property type="protein sequence ID" value="ENSNBRP00000023493.1"/>
    <property type="gene ID" value="ENSNBRG00000017976.1"/>
</dbReference>
<evidence type="ECO:0000313" key="6">
    <source>
        <dbReference type="Ensembl" id="ENSNBRP00000023493.1"/>
    </source>
</evidence>
<feature type="domain" description="CHORD" evidence="5">
    <location>
        <begin position="5"/>
        <end position="64"/>
    </location>
</feature>
<dbReference type="InterPro" id="IPR007051">
    <property type="entry name" value="CHORD_dom"/>
</dbReference>
<feature type="region of interest" description="Disordered" evidence="4">
    <location>
        <begin position="70"/>
        <end position="113"/>
    </location>
</feature>
<accession>A0A3Q4HRG1</accession>